<sequence length="172" mass="19210">MANIECPQNNDMYVYFDAEEEITDVTTTVQMSIGANEAPCKAPNFCWQLVSRRQYAIIRGKLNGENAAAIFYPVDRRREPVALVYKKMAGVGGDPILPSNVKVLDAIYVSPDQKIDQRLIFDSEIRSVFIVGSIDLKPSPDVQLLLVTAWSKSKRTSLFTSITPRMITSDSC</sequence>
<keyword evidence="2" id="KW-1185">Reference proteome</keyword>
<dbReference type="OrthoDB" id="6298390at2759"/>
<evidence type="ECO:0000313" key="2">
    <source>
        <dbReference type="Proteomes" id="UP000281553"/>
    </source>
</evidence>
<organism evidence="1 2">
    <name type="scientific">Dibothriocephalus latus</name>
    <name type="common">Fish tapeworm</name>
    <name type="synonym">Diphyllobothrium latum</name>
    <dbReference type="NCBI Taxonomy" id="60516"/>
    <lineage>
        <taxon>Eukaryota</taxon>
        <taxon>Metazoa</taxon>
        <taxon>Spiralia</taxon>
        <taxon>Lophotrochozoa</taxon>
        <taxon>Platyhelminthes</taxon>
        <taxon>Cestoda</taxon>
        <taxon>Eucestoda</taxon>
        <taxon>Diphyllobothriidea</taxon>
        <taxon>Diphyllobothriidae</taxon>
        <taxon>Dibothriocephalus</taxon>
    </lineage>
</organism>
<accession>A0A3P7LVZ8</accession>
<dbReference type="EMBL" id="UYRU01063609">
    <property type="protein sequence ID" value="VDN15777.1"/>
    <property type="molecule type" value="Genomic_DNA"/>
</dbReference>
<gene>
    <name evidence="1" type="ORF">DILT_LOCUS11608</name>
</gene>
<proteinExistence type="predicted"/>
<evidence type="ECO:0000313" key="1">
    <source>
        <dbReference type="EMBL" id="VDN15777.1"/>
    </source>
</evidence>
<reference evidence="1 2" key="1">
    <citation type="submission" date="2018-11" db="EMBL/GenBank/DDBJ databases">
        <authorList>
            <consortium name="Pathogen Informatics"/>
        </authorList>
    </citation>
    <scope>NUCLEOTIDE SEQUENCE [LARGE SCALE GENOMIC DNA]</scope>
</reference>
<dbReference type="Proteomes" id="UP000281553">
    <property type="component" value="Unassembled WGS sequence"/>
</dbReference>
<name>A0A3P7LVZ8_DIBLA</name>
<protein>
    <submittedName>
        <fullName evidence="1">Uncharacterized protein</fullName>
    </submittedName>
</protein>
<dbReference type="AlphaFoldDB" id="A0A3P7LVZ8"/>